<accession>A0A1Y2PEN6</accession>
<feature type="region of interest" description="Disordered" evidence="2">
    <location>
        <begin position="1001"/>
        <end position="1042"/>
    </location>
</feature>
<dbReference type="Proteomes" id="UP000194221">
    <property type="component" value="Unassembled WGS sequence"/>
</dbReference>
<evidence type="ECO:0000256" key="1">
    <source>
        <dbReference type="ARBA" id="ARBA00022729"/>
    </source>
</evidence>
<evidence type="ECO:0000259" key="4">
    <source>
        <dbReference type="Pfam" id="PF18962"/>
    </source>
</evidence>
<organism evidence="6 7">
    <name type="scientific">Tenacibaculum holothuriorum</name>
    <dbReference type="NCBI Taxonomy" id="1635173"/>
    <lineage>
        <taxon>Bacteria</taxon>
        <taxon>Pseudomonadati</taxon>
        <taxon>Bacteroidota</taxon>
        <taxon>Flavobacteriia</taxon>
        <taxon>Flavobacteriales</taxon>
        <taxon>Flavobacteriaceae</taxon>
        <taxon>Tenacibaculum</taxon>
    </lineage>
</organism>
<dbReference type="NCBIfam" id="TIGR04183">
    <property type="entry name" value="Por_Secre_tail"/>
    <property type="match status" value="1"/>
</dbReference>
<proteinExistence type="predicted"/>
<sequence>MKTKIFLWLLVISFAVNAQIDNTQTWELFYPGVKLTYHINACANNEPEPNTNEYFWCDGPDRVVVESFGLTHGNVIASHEFKFNNEDYVVFTTTKGISIYNNTHKKWRNLPFVAFQGDNVVTQFFGAIDDGSGNIIFHGANKGTFKYDLTENKITQISNKNNAFEKFKKNENEGNFQNSIWAIAHEGSILMKYHNNVYTEYNISSGNKIKGIDIASDDKVYLAVDNEGVVVFNPSNNTTTTISEAEGLPSKFLQDLDFDSNGNLWIAYRGNNNSEIGVAKWDIDNNTFEKFERQIGNTKIRFNRVEAVNNEIWLTSNVSTNNLAGVHVLTLDSSNNPNWKHYDEAFFQEKGFIQHFFNYGIHRGIYDFSSYKNKLYMSTTGNGTITYENGKWNHFNSLKNNIPTGNQRKIGYLKQDKTGGVVFNTHTTNNAGKDLLVISKLKNGVIENYPLGKGVFPVTVFIEDGQVDENGKIYGQYLINKNGSSSNEFSVLNYPSFNNLLEGYSLNLTDRYAVEGFNKWYFDKNKGGRLTNLDTKATYTSNNSNFNFKTTSLSYLTESRDERIWSISSHGIQWYDPISDTKGEFTLDNLNLNNHSEIGLIHKLLFGVNANEMWLIGRDGVIFIKDNAEVHKLLKADYTTLNYIRDAKVDANNNLYTISSTGILKISNVANSSPTIKEFKHTNVEGPEIINFTKITIDNDGNKWLTSNSALPKLLKFKEVNDAAGVVNGAQTSNLRGKVSGKVFADINENGVFDANTDTPVSNQALNVQNGNSSFIVYTDSQGFYSFPVYVANQTYKMAITSTDGFSYSSKRIYKTDVGNLDQDYSNINIPLVIEDTKSLYIKGSPKEGAWGFTRDGFENRFVSAIANTSSTKTFNNVKLRYQFINTNSNATNYSINDVSSIIIHKLKNNSNSHIINKVAISPGRKQLWNVNLTDNQYTKTTDNSPTFTETNNERTKTLEIELGNINPYETFIVEILTTVFDPTAIGDDIQYGPTAISSSNWENATSGKNQNSQNNWIDTTPESTDTRAGRNEDFSPYIEPDDVYQDEDDVYREPDEVYSDSPYFTPVFSSYDPNDKLVTPGVPDKLNEVDIDKKWLTYTVRFQNNGNFSAKDIYVLDTIDNDLDKNSFQFIESSHNLKISEVGNETKSIKKFFFENIFLPDSLSNPDGSQGYFKYKIKAKKDIPENTIVENTAYIYFDQNPPIITNTIQNKFRTPATASTNQVTLKEQTFLYPNPAKDLVKIQLKNNEVIEDATLYNLMGQLIYRKKENQNQLIEIPLHQFLSGIYLVKVKAENKIYTQKLIVE</sequence>
<dbReference type="InterPro" id="IPR026444">
    <property type="entry name" value="Secre_tail"/>
</dbReference>
<feature type="compositionally biased region" description="Polar residues" evidence="2">
    <location>
        <begin position="1001"/>
        <end position="1024"/>
    </location>
</feature>
<dbReference type="Pfam" id="PF18962">
    <property type="entry name" value="Por_Secre_tail"/>
    <property type="match status" value="1"/>
</dbReference>
<dbReference type="Gene3D" id="2.130.10.10">
    <property type="entry name" value="YVTN repeat-like/Quinoprotein amine dehydrogenase"/>
    <property type="match status" value="2"/>
</dbReference>
<feature type="compositionally biased region" description="Basic and acidic residues" evidence="2">
    <location>
        <begin position="1025"/>
        <end position="1034"/>
    </location>
</feature>
<evidence type="ECO:0000256" key="3">
    <source>
        <dbReference type="SAM" id="SignalP"/>
    </source>
</evidence>
<feature type="signal peptide" evidence="3">
    <location>
        <begin position="1"/>
        <end position="18"/>
    </location>
</feature>
<feature type="domain" description="DUF7619" evidence="5">
    <location>
        <begin position="1073"/>
        <end position="1211"/>
    </location>
</feature>
<keyword evidence="7" id="KW-1185">Reference proteome</keyword>
<protein>
    <submittedName>
        <fullName evidence="6">Uncharacterized protein</fullName>
    </submittedName>
</protein>
<dbReference type="SUPFAM" id="SSF101898">
    <property type="entry name" value="NHL repeat"/>
    <property type="match status" value="1"/>
</dbReference>
<name>A0A1Y2PEN6_9FLAO</name>
<evidence type="ECO:0000256" key="2">
    <source>
        <dbReference type="SAM" id="MobiDB-lite"/>
    </source>
</evidence>
<dbReference type="InterPro" id="IPR015943">
    <property type="entry name" value="WD40/YVTN_repeat-like_dom_sf"/>
</dbReference>
<dbReference type="InParanoid" id="A0A1Y2PEN6"/>
<reference evidence="6 7" key="1">
    <citation type="submission" date="2015-03" db="EMBL/GenBank/DDBJ databases">
        <title>Genome sequence of Tenacibaculum sp. S2-2, isolated from intestinal microbiota of sea cucumber, Apostichopus japonicas.</title>
        <authorList>
            <person name="Shao Z."/>
            <person name="Wang L."/>
            <person name="Li X."/>
        </authorList>
    </citation>
    <scope>NUCLEOTIDE SEQUENCE [LARGE SCALE GENOMIC DNA]</scope>
    <source>
        <strain evidence="6 7">S2-2</strain>
    </source>
</reference>
<gene>
    <name evidence="6" type="ORF">WH52_04565</name>
</gene>
<evidence type="ECO:0000313" key="6">
    <source>
        <dbReference type="EMBL" id="OSY88942.1"/>
    </source>
</evidence>
<dbReference type="RefSeq" id="WP_086029752.1">
    <property type="nucleotide sequence ID" value="NZ_LAPZ01000002.1"/>
</dbReference>
<feature type="chain" id="PRO_5012350226" evidence="3">
    <location>
        <begin position="19"/>
        <end position="1305"/>
    </location>
</feature>
<dbReference type="OrthoDB" id="1110367at2"/>
<dbReference type="SUPFAM" id="SSF117074">
    <property type="entry name" value="Hypothetical protein PA1324"/>
    <property type="match status" value="1"/>
</dbReference>
<evidence type="ECO:0000259" key="5">
    <source>
        <dbReference type="Pfam" id="PF24595"/>
    </source>
</evidence>
<comment type="caution">
    <text evidence="6">The sequence shown here is derived from an EMBL/GenBank/DDBJ whole genome shotgun (WGS) entry which is preliminary data.</text>
</comment>
<keyword evidence="1 3" id="KW-0732">Signal</keyword>
<dbReference type="EMBL" id="LAPZ01000002">
    <property type="protein sequence ID" value="OSY88942.1"/>
    <property type="molecule type" value="Genomic_DNA"/>
</dbReference>
<dbReference type="InterPro" id="IPR055353">
    <property type="entry name" value="DUF7619"/>
</dbReference>
<dbReference type="STRING" id="1635173.WH52_04565"/>
<dbReference type="Pfam" id="PF24595">
    <property type="entry name" value="DUF7619"/>
    <property type="match status" value="1"/>
</dbReference>
<evidence type="ECO:0000313" key="7">
    <source>
        <dbReference type="Proteomes" id="UP000194221"/>
    </source>
</evidence>
<feature type="domain" description="Secretion system C-terminal sorting" evidence="4">
    <location>
        <begin position="1232"/>
        <end position="1304"/>
    </location>
</feature>